<dbReference type="Gene3D" id="3.60.21.10">
    <property type="match status" value="1"/>
</dbReference>
<dbReference type="SUPFAM" id="SSF56300">
    <property type="entry name" value="Metallo-dependent phosphatases"/>
    <property type="match status" value="1"/>
</dbReference>
<feature type="domain" description="Calcineurin-like phosphoesterase" evidence="1">
    <location>
        <begin position="5"/>
        <end position="232"/>
    </location>
</feature>
<organism evidence="2 3">
    <name type="scientific">Colletotrichum tanaceti</name>
    <dbReference type="NCBI Taxonomy" id="1306861"/>
    <lineage>
        <taxon>Eukaryota</taxon>
        <taxon>Fungi</taxon>
        <taxon>Dikarya</taxon>
        <taxon>Ascomycota</taxon>
        <taxon>Pezizomycotina</taxon>
        <taxon>Sordariomycetes</taxon>
        <taxon>Hypocreomycetidae</taxon>
        <taxon>Glomerellales</taxon>
        <taxon>Glomerellaceae</taxon>
        <taxon>Colletotrichum</taxon>
        <taxon>Colletotrichum destructivum species complex</taxon>
    </lineage>
</organism>
<dbReference type="Pfam" id="PF00149">
    <property type="entry name" value="Metallophos"/>
    <property type="match status" value="1"/>
</dbReference>
<dbReference type="PANTHER" id="PTHR37844:SF2">
    <property type="entry name" value="SER_THR PROTEIN PHOSPHATASE SUPERFAMILY (AFU_ORTHOLOGUE AFUA_1G14840)"/>
    <property type="match status" value="1"/>
</dbReference>
<name>A0A4U6X446_9PEZI</name>
<accession>A0A4U6X446</accession>
<dbReference type="EMBL" id="PJEX01000496">
    <property type="protein sequence ID" value="TKW49693.1"/>
    <property type="molecule type" value="Genomic_DNA"/>
</dbReference>
<dbReference type="AlphaFoldDB" id="A0A4U6X446"/>
<dbReference type="GO" id="GO:0016787">
    <property type="term" value="F:hydrolase activity"/>
    <property type="evidence" value="ECO:0007669"/>
    <property type="project" value="InterPro"/>
</dbReference>
<comment type="caution">
    <text evidence="2">The sequence shown here is derived from an EMBL/GenBank/DDBJ whole genome shotgun (WGS) entry which is preliminary data.</text>
</comment>
<reference evidence="2 3" key="1">
    <citation type="journal article" date="2019" name="PLoS ONE">
        <title>Comparative genome analysis indicates high evolutionary potential of pathogenicity genes in Colletotrichum tanaceti.</title>
        <authorList>
            <person name="Lelwala R.V."/>
            <person name="Korhonen P.K."/>
            <person name="Young N.D."/>
            <person name="Scott J.B."/>
            <person name="Ades P.A."/>
            <person name="Gasser R.B."/>
            <person name="Taylor P.W.J."/>
        </authorList>
    </citation>
    <scope>NUCLEOTIDE SEQUENCE [LARGE SCALE GENOMIC DNA]</scope>
    <source>
        <strain evidence="2">BRIP57314</strain>
    </source>
</reference>
<proteinExistence type="predicted"/>
<evidence type="ECO:0000313" key="3">
    <source>
        <dbReference type="Proteomes" id="UP000310108"/>
    </source>
</evidence>
<dbReference type="OrthoDB" id="550558at2759"/>
<dbReference type="PANTHER" id="PTHR37844">
    <property type="entry name" value="SER/THR PROTEIN PHOSPHATASE SUPERFAMILY (AFU_ORTHOLOGUE AFUA_1G14840)"/>
    <property type="match status" value="1"/>
</dbReference>
<sequence length="278" mass="30648">MAVQILSDLHLESPRAYDMFQIVPKAPVLALLGDVGNVAAHKDDCLAFLTRQLRQFRAVLLVPGNHEAYRSSWPRTLDVLRAFEREVDGDPSLGRFVLLDRTVFRVPDTGGGGGGVVILGCSLFSHVPPDSQDDVSVGLNDFFQIDDWDVAAHNEAHRRDLAWLNAQVAELERSDDASIVIFSHWSPSTHALALDPRHAATSRITSGFATDLSGEACFKSARVEAWAFGHTHFNCDFAVERDGGAGPVRLLTNQRGYYFSQSAGFDGEKLFELQPKTR</sequence>
<evidence type="ECO:0000313" key="2">
    <source>
        <dbReference type="EMBL" id="TKW49693.1"/>
    </source>
</evidence>
<gene>
    <name evidence="2" type="ORF">CTA1_10094</name>
</gene>
<evidence type="ECO:0000259" key="1">
    <source>
        <dbReference type="Pfam" id="PF00149"/>
    </source>
</evidence>
<protein>
    <recommendedName>
        <fullName evidence="1">Calcineurin-like phosphoesterase domain-containing protein</fullName>
    </recommendedName>
</protein>
<keyword evidence="3" id="KW-1185">Reference proteome</keyword>
<dbReference type="Proteomes" id="UP000310108">
    <property type="component" value="Unassembled WGS sequence"/>
</dbReference>
<dbReference type="InterPro" id="IPR004843">
    <property type="entry name" value="Calcineurin-like_PHP"/>
</dbReference>
<dbReference type="InterPro" id="IPR029052">
    <property type="entry name" value="Metallo-depent_PP-like"/>
</dbReference>